<keyword evidence="3" id="KW-0328">Glycosyltransferase</keyword>
<evidence type="ECO:0000259" key="2">
    <source>
        <dbReference type="Pfam" id="PF13439"/>
    </source>
</evidence>
<comment type="caution">
    <text evidence="3">The sequence shown here is derived from an EMBL/GenBank/DDBJ whole genome shotgun (WGS) entry which is preliminary data.</text>
</comment>
<sequence length="397" mass="44907">MERTEKCEGAGFREVCGMEYDMKILLVIDQFDQGNNGTTISARRFAQALAADGNEVRVAAAGKPARGKYPMPEIHFLPVADSIIRSQGMVFAKPNRSVLEQAIAWADVVHFMMPFALSRVGLRIAKEMGKPVTAAFHVQPENITSTIHLGKNKKANELLYEWFRDDFYNEFTHIHCPSPFIAGQLKEHGYQAKLHIISNGVSDEFYPRVRQKEPELAHKFVILMIGRYSEEKRQDVLIEAVKRSAHSHRIQLILAGQGPKERSLRWQGRSLRYPPIMGFFDTERLCELMAMSDLYVHAADVEIEAIACLEAVASGLVPVIADSPLSATSQFALDHRSLFEAGNVDDLAERIDWWYEHATARHQMARVYAESANQYRLKNSIRKAEQMFAEEIAETLG</sequence>
<keyword evidence="3" id="KW-0808">Transferase</keyword>
<gene>
    <name evidence="3" type="ORF">LKD45_08995</name>
</gene>
<feature type="domain" description="Glycosyltransferase subfamily 4-like N-terminal" evidence="2">
    <location>
        <begin position="36"/>
        <end position="204"/>
    </location>
</feature>
<dbReference type="Pfam" id="PF00534">
    <property type="entry name" value="Glycos_transf_1"/>
    <property type="match status" value="1"/>
</dbReference>
<dbReference type="GO" id="GO:0016757">
    <property type="term" value="F:glycosyltransferase activity"/>
    <property type="evidence" value="ECO:0007669"/>
    <property type="project" value="UniProtKB-KW"/>
</dbReference>
<reference evidence="3 4" key="1">
    <citation type="submission" date="2021-10" db="EMBL/GenBank/DDBJ databases">
        <title>Anaerobic single-cell dispensing facilitates the cultivation of human gut bacteria.</title>
        <authorList>
            <person name="Afrizal A."/>
        </authorList>
    </citation>
    <scope>NUCLEOTIDE SEQUENCE [LARGE SCALE GENOMIC DNA]</scope>
    <source>
        <strain evidence="3 4">CLA-AA-H244</strain>
    </source>
</reference>
<evidence type="ECO:0000313" key="4">
    <source>
        <dbReference type="Proteomes" id="UP001199355"/>
    </source>
</evidence>
<dbReference type="Proteomes" id="UP001199355">
    <property type="component" value="Unassembled WGS sequence"/>
</dbReference>
<dbReference type="SUPFAM" id="SSF53756">
    <property type="entry name" value="UDP-Glycosyltransferase/glycogen phosphorylase"/>
    <property type="match status" value="1"/>
</dbReference>
<evidence type="ECO:0000313" key="3">
    <source>
        <dbReference type="EMBL" id="MCC2167824.1"/>
    </source>
</evidence>
<evidence type="ECO:0000259" key="1">
    <source>
        <dbReference type="Pfam" id="PF00534"/>
    </source>
</evidence>
<protein>
    <submittedName>
        <fullName evidence="3">Glycosyltransferase</fullName>
        <ecNumber evidence="3">2.4.-.-</ecNumber>
    </submittedName>
</protein>
<keyword evidence="4" id="KW-1185">Reference proteome</keyword>
<dbReference type="RefSeq" id="WP_308728319.1">
    <property type="nucleotide sequence ID" value="NZ_JAJEQF010000021.1"/>
</dbReference>
<dbReference type="InterPro" id="IPR001296">
    <property type="entry name" value="Glyco_trans_1"/>
</dbReference>
<dbReference type="EC" id="2.4.-.-" evidence="3"/>
<proteinExistence type="predicted"/>
<dbReference type="Gene3D" id="3.40.50.2000">
    <property type="entry name" value="Glycogen Phosphorylase B"/>
    <property type="match status" value="2"/>
</dbReference>
<dbReference type="InterPro" id="IPR028098">
    <property type="entry name" value="Glyco_trans_4-like_N"/>
</dbReference>
<dbReference type="InterPro" id="IPR050194">
    <property type="entry name" value="Glycosyltransferase_grp1"/>
</dbReference>
<dbReference type="PANTHER" id="PTHR45947">
    <property type="entry name" value="SULFOQUINOVOSYL TRANSFERASE SQD2"/>
    <property type="match status" value="1"/>
</dbReference>
<dbReference type="PANTHER" id="PTHR45947:SF3">
    <property type="entry name" value="SULFOQUINOVOSYL TRANSFERASE SQD2"/>
    <property type="match status" value="1"/>
</dbReference>
<dbReference type="EMBL" id="JAJEQF010000021">
    <property type="protein sequence ID" value="MCC2167824.1"/>
    <property type="molecule type" value="Genomic_DNA"/>
</dbReference>
<dbReference type="Pfam" id="PF13439">
    <property type="entry name" value="Glyco_transf_4"/>
    <property type="match status" value="1"/>
</dbReference>
<feature type="domain" description="Glycosyl transferase family 1" evidence="1">
    <location>
        <begin position="210"/>
        <end position="365"/>
    </location>
</feature>
<organism evidence="3 4">
    <name type="scientific">Gallintestinimicrobium propionicum</name>
    <dbReference type="NCBI Taxonomy" id="2981770"/>
    <lineage>
        <taxon>Bacteria</taxon>
        <taxon>Bacillati</taxon>
        <taxon>Bacillota</taxon>
        <taxon>Clostridia</taxon>
        <taxon>Lachnospirales</taxon>
        <taxon>Lachnospiraceae</taxon>
        <taxon>Gallintestinimicrobium</taxon>
    </lineage>
</organism>
<name>A0AAE3DMR7_9FIRM</name>
<accession>A0AAE3DMR7</accession>
<dbReference type="AlphaFoldDB" id="A0AAE3DMR7"/>